<name>A0AC61S093_9FIRM</name>
<comment type="caution">
    <text evidence="1">The sequence shown here is derived from an EMBL/GenBank/DDBJ whole genome shotgun (WGS) entry which is preliminary data.</text>
</comment>
<dbReference type="Proteomes" id="UP000304953">
    <property type="component" value="Unassembled WGS sequence"/>
</dbReference>
<accession>A0AC61S093</accession>
<protein>
    <submittedName>
        <fullName evidence="1">Uncharacterized protein</fullName>
    </submittedName>
</protein>
<reference evidence="1" key="1">
    <citation type="submission" date="2019-04" db="EMBL/GenBank/DDBJ databases">
        <title>Microbes associate with the intestines of laboratory mice.</title>
        <authorList>
            <person name="Navarre W."/>
            <person name="Wong E."/>
            <person name="Huang K."/>
            <person name="Tropini C."/>
            <person name="Ng K."/>
            <person name="Yu B."/>
        </authorList>
    </citation>
    <scope>NUCLEOTIDE SEQUENCE</scope>
    <source>
        <strain evidence="1">NM01_1-7b</strain>
    </source>
</reference>
<evidence type="ECO:0000313" key="2">
    <source>
        <dbReference type="Proteomes" id="UP000304953"/>
    </source>
</evidence>
<sequence length="196" mass="20943">MKNKKLILALAVGLSIFTLAGCGMPNGTHTKGEKEARDTYMENNTTDPAKEDTSDGKDLNTDEKNLNSDGNDSDAAEVVDGGELLAASDLQGSVIEFSDNGCTINPVTNSDDGSTAVIEAEGYEDEGAKVTIKYGDNCTFQKAVISIATGEATVTEVDKTDIKKKTSLVLYGTFEDKETFTATKAVITKYEREDET</sequence>
<evidence type="ECO:0000313" key="1">
    <source>
        <dbReference type="EMBL" id="TGY97588.1"/>
    </source>
</evidence>
<keyword evidence="2" id="KW-1185">Reference proteome</keyword>
<gene>
    <name evidence="1" type="ORF">E5329_04230</name>
</gene>
<proteinExistence type="predicted"/>
<dbReference type="EMBL" id="SRYA01000006">
    <property type="protein sequence ID" value="TGY97588.1"/>
    <property type="molecule type" value="Genomic_DNA"/>
</dbReference>
<organism evidence="1 2">
    <name type="scientific">Petralouisia muris</name>
    <dbReference type="NCBI Taxonomy" id="3032872"/>
    <lineage>
        <taxon>Bacteria</taxon>
        <taxon>Bacillati</taxon>
        <taxon>Bacillota</taxon>
        <taxon>Clostridia</taxon>
        <taxon>Lachnospirales</taxon>
        <taxon>Lachnospiraceae</taxon>
        <taxon>Petralouisia</taxon>
    </lineage>
</organism>